<dbReference type="OrthoDB" id="10255128at2759"/>
<dbReference type="PANTHER" id="PTHR28181">
    <property type="entry name" value="UPF0655 PROTEIN YCR015C"/>
    <property type="match status" value="1"/>
</dbReference>
<keyword evidence="2" id="KW-1185">Reference proteome</keyword>
<dbReference type="SUPFAM" id="SSF56784">
    <property type="entry name" value="HAD-like"/>
    <property type="match status" value="1"/>
</dbReference>
<organism evidence="1 2">
    <name type="scientific">Curvularia clavata</name>
    <dbReference type="NCBI Taxonomy" id="95742"/>
    <lineage>
        <taxon>Eukaryota</taxon>
        <taxon>Fungi</taxon>
        <taxon>Dikarya</taxon>
        <taxon>Ascomycota</taxon>
        <taxon>Pezizomycotina</taxon>
        <taxon>Dothideomycetes</taxon>
        <taxon>Pleosporomycetidae</taxon>
        <taxon>Pleosporales</taxon>
        <taxon>Pleosporineae</taxon>
        <taxon>Pleosporaceae</taxon>
        <taxon>Curvularia</taxon>
    </lineage>
</organism>
<dbReference type="Proteomes" id="UP001056012">
    <property type="component" value="Chromosome 2"/>
</dbReference>
<dbReference type="InterPro" id="IPR036412">
    <property type="entry name" value="HAD-like_sf"/>
</dbReference>
<dbReference type="VEuPathDB" id="FungiDB:yc1106_02578"/>
<dbReference type="AlphaFoldDB" id="A0A9Q8Z5L6"/>
<dbReference type="InterPro" id="IPR023214">
    <property type="entry name" value="HAD_sf"/>
</dbReference>
<dbReference type="InterPro" id="IPR050849">
    <property type="entry name" value="HAD-like_hydrolase_phosphatase"/>
</dbReference>
<dbReference type="PANTHER" id="PTHR28181:SF1">
    <property type="entry name" value="COLD TOLERANCE PROTEIN 1"/>
    <property type="match status" value="1"/>
</dbReference>
<accession>A0A9Q8Z5L6</accession>
<evidence type="ECO:0008006" key="3">
    <source>
        <dbReference type="Google" id="ProtNLM"/>
    </source>
</evidence>
<sequence>MPLYGAGRRASSSVALPRNLYSFCRLLSSSQATAMSSRLLINKGQPMPMHWVLDWDGSITKKDTLDALVKISAAEHPTSPIADHWQCVSQAYMADYTATLNQLVPDGALPTTIDEEKHLLSKLRDVEQRSLDRVYSSGIFTGLTKQGIDIGAKQAIQTGQVQLRNGFSSLFEHIESQKSNTFAILSVNWSRHFIHSCLEASGIIVASNAIVSNELDGIPAGEPSSGRIIPAFAGDKHPLISSGDKLLKFGQMQQEDTAKVYIGDSWTDIECLLAADLGVCVRDDPMSSSQKTLAKALDRLRVSCLRLKDWRQDSNPAVVWVKDFTELLQWVETRS</sequence>
<gene>
    <name evidence="1" type="ORF">yc1106_02578</name>
</gene>
<reference evidence="1" key="1">
    <citation type="submission" date="2021-12" db="EMBL/GenBank/DDBJ databases">
        <title>Curvularia clavata genome.</title>
        <authorList>
            <person name="Cao Y."/>
        </authorList>
    </citation>
    <scope>NUCLEOTIDE SEQUENCE</scope>
    <source>
        <strain evidence="1">Yc1106</strain>
    </source>
</reference>
<evidence type="ECO:0000313" key="1">
    <source>
        <dbReference type="EMBL" id="USP75304.1"/>
    </source>
</evidence>
<name>A0A9Q8Z5L6_CURCL</name>
<dbReference type="Gene3D" id="3.40.50.1000">
    <property type="entry name" value="HAD superfamily/HAD-like"/>
    <property type="match status" value="1"/>
</dbReference>
<evidence type="ECO:0000313" key="2">
    <source>
        <dbReference type="Proteomes" id="UP001056012"/>
    </source>
</evidence>
<protein>
    <recommendedName>
        <fullName evidence="3">Haloacid dehalogenase-like hydrolase</fullName>
    </recommendedName>
</protein>
<proteinExistence type="predicted"/>
<dbReference type="EMBL" id="CP089275">
    <property type="protein sequence ID" value="USP75304.1"/>
    <property type="molecule type" value="Genomic_DNA"/>
</dbReference>